<dbReference type="PANTHER" id="PTHR15852">
    <property type="entry name" value="PLASTID TRANSCRIPTIONALLY ACTIVE PROTEIN"/>
    <property type="match status" value="1"/>
</dbReference>
<sequence>MKFTLKVFTLLSRRFIKMKKHPFLIILFLLVAIGFSRPFSTYAQSPNLGTTSAMMSKANTAMENGDYTTANTVFREIIESNQPIPAEMPYLFSKTLFALGQYHNSQSFVNKYLDLNGFKGSFYRQAKDLQKQLESPLAEIASCQYCDARGYRYGTCETCHGEGKSEQACSLCKGRGVIGCSRCAGDGMVTKRNVFNILEYFECERCSGKGRLTCTSCHGSLVEIDTCPVCEGTGHLLTEELCDHTAPEK</sequence>
<dbReference type="InterPro" id="IPR011990">
    <property type="entry name" value="TPR-like_helical_dom_sf"/>
</dbReference>
<organism evidence="1 2">
    <name type="scientific">Cyclobacterium marinum (strain ATCC 25205 / DSM 745 / LMG 13164 / NCIMB 1802)</name>
    <name type="common">Flectobacillus marinus</name>
    <dbReference type="NCBI Taxonomy" id="880070"/>
    <lineage>
        <taxon>Bacteria</taxon>
        <taxon>Pseudomonadati</taxon>
        <taxon>Bacteroidota</taxon>
        <taxon>Cytophagia</taxon>
        <taxon>Cytophagales</taxon>
        <taxon>Cyclobacteriaceae</taxon>
        <taxon>Cyclobacterium</taxon>
    </lineage>
</organism>
<dbReference type="STRING" id="880070.Cycma_4285"/>
<keyword evidence="2" id="KW-1185">Reference proteome</keyword>
<protein>
    <submittedName>
        <fullName evidence="1">DnaJ-like chaperone heat shock protein</fullName>
    </submittedName>
</protein>
<dbReference type="InterPro" id="IPR036410">
    <property type="entry name" value="HSP_DnaJ_Cys-rich_dom_sf"/>
</dbReference>
<name>G0IWJ4_CYCMS</name>
<dbReference type="AlphaFoldDB" id="G0IWJ4"/>
<evidence type="ECO:0000313" key="1">
    <source>
        <dbReference type="EMBL" id="AEL27988.1"/>
    </source>
</evidence>
<gene>
    <name evidence="1" type="ordered locus">Cycma_4285</name>
</gene>
<accession>G0IWJ4</accession>
<reference evidence="2" key="1">
    <citation type="submission" date="2011-07" db="EMBL/GenBank/DDBJ databases">
        <title>The complete genome of Cyclobacterium marinum DSM 745.</title>
        <authorList>
            <person name="Lucas S."/>
            <person name="Han J."/>
            <person name="Lapidus A."/>
            <person name="Bruce D."/>
            <person name="Goodwin L."/>
            <person name="Pitluck S."/>
            <person name="Peters L."/>
            <person name="Kyrpides N."/>
            <person name="Mavromatis K."/>
            <person name="Ivanova N."/>
            <person name="Ovchinnikova G."/>
            <person name="Chertkov O."/>
            <person name="Detter J.C."/>
            <person name="Tapia R."/>
            <person name="Han C."/>
            <person name="Land M."/>
            <person name="Hauser L."/>
            <person name="Markowitz V."/>
            <person name="Cheng J.-F."/>
            <person name="Hugenholtz P."/>
            <person name="Woyke T."/>
            <person name="Wu D."/>
            <person name="Tindall B."/>
            <person name="Schuetze A."/>
            <person name="Brambilla E."/>
            <person name="Klenk H.-P."/>
            <person name="Eisen J.A."/>
        </authorList>
    </citation>
    <scope>NUCLEOTIDE SEQUENCE [LARGE SCALE GENOMIC DNA]</scope>
    <source>
        <strain evidence="2">ATCC 25205 / DSM 745 / LMG 13164 / NCIMB 1802</strain>
    </source>
</reference>
<dbReference type="KEGG" id="cmr:Cycma_4285"/>
<dbReference type="EMBL" id="CP002955">
    <property type="protein sequence ID" value="AEL27988.1"/>
    <property type="molecule type" value="Genomic_DNA"/>
</dbReference>
<dbReference type="SUPFAM" id="SSF57938">
    <property type="entry name" value="DnaJ/Hsp40 cysteine-rich domain"/>
    <property type="match status" value="1"/>
</dbReference>
<dbReference type="eggNOG" id="COG0484">
    <property type="taxonomic scope" value="Bacteria"/>
</dbReference>
<dbReference type="HOGENOM" id="CLU_102070_0_0_10"/>
<proteinExistence type="predicted"/>
<dbReference type="Gene3D" id="1.25.40.10">
    <property type="entry name" value="Tetratricopeptide repeat domain"/>
    <property type="match status" value="1"/>
</dbReference>
<dbReference type="SUPFAM" id="SSF48452">
    <property type="entry name" value="TPR-like"/>
    <property type="match status" value="1"/>
</dbReference>
<keyword evidence="1" id="KW-0346">Stress response</keyword>
<dbReference type="Proteomes" id="UP000001635">
    <property type="component" value="Chromosome"/>
</dbReference>
<dbReference type="PANTHER" id="PTHR15852:SF54">
    <property type="entry name" value="PROTEIN SSUH2 HOMOLOG"/>
    <property type="match status" value="1"/>
</dbReference>
<evidence type="ECO:0000313" key="2">
    <source>
        <dbReference type="Proteomes" id="UP000001635"/>
    </source>
</evidence>